<comment type="caution">
    <text evidence="6">The sequence shown here is derived from an EMBL/GenBank/DDBJ whole genome shotgun (WGS) entry which is preliminary data.</text>
</comment>
<feature type="DNA-binding region" description="H-T-H motif" evidence="4">
    <location>
        <begin position="29"/>
        <end position="48"/>
    </location>
</feature>
<gene>
    <name evidence="6" type="ORF">LX12_003247</name>
</gene>
<evidence type="ECO:0000256" key="3">
    <source>
        <dbReference type="ARBA" id="ARBA00023163"/>
    </source>
</evidence>
<dbReference type="Gene3D" id="1.10.357.10">
    <property type="entry name" value="Tetracycline Repressor, domain 2"/>
    <property type="match status" value="1"/>
</dbReference>
<dbReference type="InterPro" id="IPR050109">
    <property type="entry name" value="HTH-type_TetR-like_transc_reg"/>
</dbReference>
<keyword evidence="7" id="KW-1185">Reference proteome</keyword>
<evidence type="ECO:0000313" key="6">
    <source>
        <dbReference type="EMBL" id="MCP2162043.1"/>
    </source>
</evidence>
<dbReference type="PROSITE" id="PS50977">
    <property type="entry name" value="HTH_TETR_2"/>
    <property type="match status" value="1"/>
</dbReference>
<dbReference type="EMBL" id="JAMTCG010000006">
    <property type="protein sequence ID" value="MCP2162043.1"/>
    <property type="molecule type" value="Genomic_DNA"/>
</dbReference>
<reference evidence="6 7" key="1">
    <citation type="submission" date="2022-06" db="EMBL/GenBank/DDBJ databases">
        <title>Genomic Encyclopedia of Archaeal and Bacterial Type Strains, Phase II (KMG-II): from individual species to whole genera.</title>
        <authorList>
            <person name="Goeker M."/>
        </authorList>
    </citation>
    <scope>NUCLEOTIDE SEQUENCE [LARGE SCALE GENOMIC DNA]</scope>
    <source>
        <strain evidence="6 7">DSM 45037</strain>
    </source>
</reference>
<keyword evidence="1" id="KW-0805">Transcription regulation</keyword>
<sequence>MARWQPGAAERMRGAALDLFVERGYDATTAADIAAAAGLTERTFYRHFADKREVLFWGSEEFEASFTDPIDALSPDVGAMGAVVAAVVGGAGRFTPERREFASLRAGVVDATPPLRERERDKMARLATVIADRLVARGVPATDAQLAAHSGVTVFTTAFARWVAGDARSPEALCADLFDDLARLTDQLKSSTETV</sequence>
<name>A0ABT1H476_9NOCA</name>
<keyword evidence="3" id="KW-0804">Transcription</keyword>
<protein>
    <submittedName>
        <fullName evidence="6">Transcriptional regulator, TetR family</fullName>
    </submittedName>
</protein>
<dbReference type="InterPro" id="IPR023772">
    <property type="entry name" value="DNA-bd_HTH_TetR-type_CS"/>
</dbReference>
<evidence type="ECO:0000313" key="7">
    <source>
        <dbReference type="Proteomes" id="UP001205740"/>
    </source>
</evidence>
<dbReference type="PANTHER" id="PTHR30055">
    <property type="entry name" value="HTH-TYPE TRANSCRIPTIONAL REGULATOR RUTR"/>
    <property type="match status" value="1"/>
</dbReference>
<evidence type="ECO:0000256" key="4">
    <source>
        <dbReference type="PROSITE-ProRule" id="PRU00335"/>
    </source>
</evidence>
<dbReference type="InterPro" id="IPR009057">
    <property type="entry name" value="Homeodomain-like_sf"/>
</dbReference>
<feature type="domain" description="HTH tetR-type" evidence="5">
    <location>
        <begin position="6"/>
        <end position="66"/>
    </location>
</feature>
<proteinExistence type="predicted"/>
<evidence type="ECO:0000256" key="1">
    <source>
        <dbReference type="ARBA" id="ARBA00023015"/>
    </source>
</evidence>
<evidence type="ECO:0000256" key="2">
    <source>
        <dbReference type="ARBA" id="ARBA00023125"/>
    </source>
</evidence>
<dbReference type="Pfam" id="PF00440">
    <property type="entry name" value="TetR_N"/>
    <property type="match status" value="1"/>
</dbReference>
<accession>A0ABT1H476</accession>
<dbReference type="Proteomes" id="UP001205740">
    <property type="component" value="Unassembled WGS sequence"/>
</dbReference>
<dbReference type="PRINTS" id="PR00455">
    <property type="entry name" value="HTHTETR"/>
</dbReference>
<dbReference type="Pfam" id="PF17754">
    <property type="entry name" value="TetR_C_14"/>
    <property type="match status" value="1"/>
</dbReference>
<organism evidence="6 7">
    <name type="scientific">Williamsia serinedens</name>
    <dbReference type="NCBI Taxonomy" id="391736"/>
    <lineage>
        <taxon>Bacteria</taxon>
        <taxon>Bacillati</taxon>
        <taxon>Actinomycetota</taxon>
        <taxon>Actinomycetes</taxon>
        <taxon>Mycobacteriales</taxon>
        <taxon>Nocardiaceae</taxon>
        <taxon>Williamsia</taxon>
    </lineage>
</organism>
<dbReference type="InterPro" id="IPR001647">
    <property type="entry name" value="HTH_TetR"/>
</dbReference>
<dbReference type="PANTHER" id="PTHR30055:SF238">
    <property type="entry name" value="MYCOFACTOCIN BIOSYNTHESIS TRANSCRIPTIONAL REGULATOR MFTR-RELATED"/>
    <property type="match status" value="1"/>
</dbReference>
<evidence type="ECO:0000259" key="5">
    <source>
        <dbReference type="PROSITE" id="PS50977"/>
    </source>
</evidence>
<dbReference type="SUPFAM" id="SSF46689">
    <property type="entry name" value="Homeodomain-like"/>
    <property type="match status" value="1"/>
</dbReference>
<dbReference type="InterPro" id="IPR041347">
    <property type="entry name" value="MftR_C"/>
</dbReference>
<dbReference type="PROSITE" id="PS01081">
    <property type="entry name" value="HTH_TETR_1"/>
    <property type="match status" value="1"/>
</dbReference>
<keyword evidence="2 4" id="KW-0238">DNA-binding</keyword>
<dbReference type="RefSeq" id="WP_253655621.1">
    <property type="nucleotide sequence ID" value="NZ_BAAAOE010000005.1"/>
</dbReference>